<dbReference type="PANTHER" id="PTHR36919">
    <property type="entry name" value="BLR1215 PROTEIN"/>
    <property type="match status" value="1"/>
</dbReference>
<protein>
    <submittedName>
        <fullName evidence="3">DUF2147 domain-containing protein</fullName>
    </submittedName>
</protein>
<name>A0ABS0XLK9_9SPHN</name>
<comment type="caution">
    <text evidence="3">The sequence shown here is derived from an EMBL/GenBank/DDBJ whole genome shotgun (WGS) entry which is preliminary data.</text>
</comment>
<feature type="domain" description="DUF2147" evidence="2">
    <location>
        <begin position="29"/>
        <end position="133"/>
    </location>
</feature>
<dbReference type="EMBL" id="JAELXS010000002">
    <property type="protein sequence ID" value="MBJ6120919.1"/>
    <property type="molecule type" value="Genomic_DNA"/>
</dbReference>
<keyword evidence="1" id="KW-0732">Signal</keyword>
<reference evidence="4" key="1">
    <citation type="submission" date="2020-12" db="EMBL/GenBank/DDBJ databases">
        <title>Hymenobacter sp.</title>
        <authorList>
            <person name="Kim M.K."/>
        </authorList>
    </citation>
    <scope>NUCLEOTIDE SEQUENCE [LARGE SCALE GENOMIC DNA]</scope>
    <source>
        <strain evidence="4">BT553</strain>
    </source>
</reference>
<evidence type="ECO:0000313" key="3">
    <source>
        <dbReference type="EMBL" id="MBJ6120919.1"/>
    </source>
</evidence>
<keyword evidence="4" id="KW-1185">Reference proteome</keyword>
<dbReference type="PANTHER" id="PTHR36919:SF2">
    <property type="entry name" value="BLL6627 PROTEIN"/>
    <property type="match status" value="1"/>
</dbReference>
<evidence type="ECO:0000259" key="2">
    <source>
        <dbReference type="Pfam" id="PF09917"/>
    </source>
</evidence>
<evidence type="ECO:0000313" key="4">
    <source>
        <dbReference type="Proteomes" id="UP000640426"/>
    </source>
</evidence>
<dbReference type="Gene3D" id="2.40.128.520">
    <property type="match status" value="1"/>
</dbReference>
<evidence type="ECO:0000256" key="1">
    <source>
        <dbReference type="SAM" id="SignalP"/>
    </source>
</evidence>
<sequence length="140" mass="15085">MRCIIGLAVVAATMAVPAAAQRPGDAIAGLWMNPYNSVAVRAGDCGSKLCGWVAWANAEAKSDAREEGVDPLIGVALLQDYQPSNASNWSGTIFVPDMDRHFSSTITLLDRDRLKVKGCLIGGFICKSQVWRRIEHLPDA</sequence>
<organism evidence="3 4">
    <name type="scientific">Sphingomonas mollis</name>
    <dbReference type="NCBI Taxonomy" id="2795726"/>
    <lineage>
        <taxon>Bacteria</taxon>
        <taxon>Pseudomonadati</taxon>
        <taxon>Pseudomonadota</taxon>
        <taxon>Alphaproteobacteria</taxon>
        <taxon>Sphingomonadales</taxon>
        <taxon>Sphingomonadaceae</taxon>
        <taxon>Sphingomonas</taxon>
    </lineage>
</organism>
<gene>
    <name evidence="3" type="ORF">JAO74_03830</name>
</gene>
<dbReference type="InterPro" id="IPR019223">
    <property type="entry name" value="DUF2147"/>
</dbReference>
<dbReference type="Proteomes" id="UP000640426">
    <property type="component" value="Unassembled WGS sequence"/>
</dbReference>
<dbReference type="RefSeq" id="WP_199035337.1">
    <property type="nucleotide sequence ID" value="NZ_JAELXS010000002.1"/>
</dbReference>
<accession>A0ABS0XLK9</accession>
<dbReference type="Pfam" id="PF09917">
    <property type="entry name" value="DUF2147"/>
    <property type="match status" value="1"/>
</dbReference>
<feature type="chain" id="PRO_5046502044" evidence="1">
    <location>
        <begin position="21"/>
        <end position="140"/>
    </location>
</feature>
<feature type="signal peptide" evidence="1">
    <location>
        <begin position="1"/>
        <end position="20"/>
    </location>
</feature>
<proteinExistence type="predicted"/>